<evidence type="ECO:0000313" key="2">
    <source>
        <dbReference type="EMBL" id="ROJ66335.1"/>
    </source>
</evidence>
<keyword evidence="2" id="KW-0808">Transferase</keyword>
<reference evidence="2 3" key="1">
    <citation type="submission" date="2018-10" db="EMBL/GenBank/DDBJ databases">
        <title>Genome assembly for a Yunnan-Guizhou Plateau 3E fish, Anabarilius grahami (Regan), and its evolutionary and genetic applications.</title>
        <authorList>
            <person name="Jiang W."/>
        </authorList>
    </citation>
    <scope>NUCLEOTIDE SEQUENCE [LARGE SCALE GENOMIC DNA]</scope>
    <source>
        <strain evidence="2">AG-KIZ</strain>
        <tissue evidence="2">Muscle</tissue>
    </source>
</reference>
<comment type="caution">
    <text evidence="2">The sequence shown here is derived from an EMBL/GenBank/DDBJ whole genome shotgun (WGS) entry which is preliminary data.</text>
</comment>
<accession>A0A3N0XV50</accession>
<dbReference type="OrthoDB" id="192887at2759"/>
<evidence type="ECO:0000313" key="3">
    <source>
        <dbReference type="Proteomes" id="UP000281406"/>
    </source>
</evidence>
<evidence type="ECO:0000256" key="1">
    <source>
        <dbReference type="SAM" id="MobiDB-lite"/>
    </source>
</evidence>
<protein>
    <submittedName>
        <fullName evidence="2">Serine/threonine-protein kinase NLK</fullName>
    </submittedName>
</protein>
<gene>
    <name evidence="2" type="ORF">DPX16_16598</name>
</gene>
<keyword evidence="2" id="KW-0418">Kinase</keyword>
<feature type="region of interest" description="Disordered" evidence="1">
    <location>
        <begin position="228"/>
        <end position="257"/>
    </location>
</feature>
<dbReference type="EMBL" id="RJVU01059775">
    <property type="protein sequence ID" value="ROJ66335.1"/>
    <property type="molecule type" value="Genomic_DNA"/>
</dbReference>
<proteinExistence type="predicted"/>
<dbReference type="GO" id="GO:0016301">
    <property type="term" value="F:kinase activity"/>
    <property type="evidence" value="ECO:0007669"/>
    <property type="project" value="UniProtKB-KW"/>
</dbReference>
<organism evidence="2 3">
    <name type="scientific">Anabarilius grahami</name>
    <name type="common">Kanglang fish</name>
    <name type="synonym">Barilius grahami</name>
    <dbReference type="NCBI Taxonomy" id="495550"/>
    <lineage>
        <taxon>Eukaryota</taxon>
        <taxon>Metazoa</taxon>
        <taxon>Chordata</taxon>
        <taxon>Craniata</taxon>
        <taxon>Vertebrata</taxon>
        <taxon>Euteleostomi</taxon>
        <taxon>Actinopterygii</taxon>
        <taxon>Neopterygii</taxon>
        <taxon>Teleostei</taxon>
        <taxon>Ostariophysi</taxon>
        <taxon>Cypriniformes</taxon>
        <taxon>Xenocyprididae</taxon>
        <taxon>Xenocypridinae</taxon>
        <taxon>Xenocypridinae incertae sedis</taxon>
        <taxon>Anabarilius</taxon>
    </lineage>
</organism>
<dbReference type="Proteomes" id="UP000281406">
    <property type="component" value="Unassembled WGS sequence"/>
</dbReference>
<dbReference type="Gene3D" id="1.10.510.10">
    <property type="entry name" value="Transferase(Phosphotransferase) domain 1"/>
    <property type="match status" value="1"/>
</dbReference>
<sequence length="257" mass="28066">MINGLFVILGRDGPDHTAATSGGRLWRNAELVGERCGLHLLLSVAGGFAGPEGRSDVTWALLHRKLGLISQPSHDTHLLLLPPVASAWACHQPGRGYTKLFLQGIQATHEAVHLLCRMLVFDPSKRISAKDALAHPYLDEGRLRYHTCMCKCCYTTSSGRVYTSDFEPVTNPKFDDGFEKNLTSVRQVKEIIHQFILEQQKGNRVPLCINPQSAAFKSFISLGVAEDGGEDGVDNSGGGHPCRGPSRVHTSPPPTDY</sequence>
<dbReference type="InterPro" id="IPR011009">
    <property type="entry name" value="Kinase-like_dom_sf"/>
</dbReference>
<keyword evidence="3" id="KW-1185">Reference proteome</keyword>
<dbReference type="AlphaFoldDB" id="A0A3N0XV50"/>
<dbReference type="SUPFAM" id="SSF56112">
    <property type="entry name" value="Protein kinase-like (PK-like)"/>
    <property type="match status" value="1"/>
</dbReference>
<name>A0A3N0XV50_ANAGA</name>